<dbReference type="PANTHER" id="PTHR22765:SF434">
    <property type="entry name" value="GB|AAD18119.1-RELATED"/>
    <property type="match status" value="1"/>
</dbReference>
<keyword evidence="2" id="KW-0175">Coiled coil</keyword>
<dbReference type="InterPro" id="IPR013083">
    <property type="entry name" value="Znf_RING/FYVE/PHD"/>
</dbReference>
<feature type="region of interest" description="Disordered" evidence="3">
    <location>
        <begin position="160"/>
        <end position="182"/>
    </location>
</feature>
<evidence type="ECO:0000313" key="5">
    <source>
        <dbReference type="EMBL" id="MCL7034349.1"/>
    </source>
</evidence>
<accession>A0AA41SEU8</accession>
<proteinExistence type="predicted"/>
<dbReference type="Pfam" id="PF13639">
    <property type="entry name" value="zf-RING_2"/>
    <property type="match status" value="1"/>
</dbReference>
<organism evidence="5 6">
    <name type="scientific">Papaver nudicaule</name>
    <name type="common">Iceland poppy</name>
    <dbReference type="NCBI Taxonomy" id="74823"/>
    <lineage>
        <taxon>Eukaryota</taxon>
        <taxon>Viridiplantae</taxon>
        <taxon>Streptophyta</taxon>
        <taxon>Embryophyta</taxon>
        <taxon>Tracheophyta</taxon>
        <taxon>Spermatophyta</taxon>
        <taxon>Magnoliopsida</taxon>
        <taxon>Ranunculales</taxon>
        <taxon>Papaveraceae</taxon>
        <taxon>Papaveroideae</taxon>
        <taxon>Papaver</taxon>
    </lineage>
</organism>
<evidence type="ECO:0000259" key="4">
    <source>
        <dbReference type="PROSITE" id="PS50089"/>
    </source>
</evidence>
<evidence type="ECO:0000256" key="3">
    <source>
        <dbReference type="SAM" id="MobiDB-lite"/>
    </source>
</evidence>
<dbReference type="Gene3D" id="1.20.5.1700">
    <property type="match status" value="1"/>
</dbReference>
<evidence type="ECO:0000313" key="6">
    <source>
        <dbReference type="Proteomes" id="UP001177140"/>
    </source>
</evidence>
<feature type="coiled-coil region" evidence="2">
    <location>
        <begin position="8"/>
        <end position="60"/>
    </location>
</feature>
<dbReference type="PANTHER" id="PTHR22765">
    <property type="entry name" value="RING FINGER AND PROTEASE ASSOCIATED DOMAIN-CONTAINING"/>
    <property type="match status" value="1"/>
</dbReference>
<dbReference type="Proteomes" id="UP001177140">
    <property type="component" value="Unassembled WGS sequence"/>
</dbReference>
<sequence>MEENINTAETLRRYIARLKERCSNLREEDRRNVENLRRTVESLEERCLDHKRAIESAIERCTKLRREYEASCRHLEILEIAAAPLFNEVLSERKDIESHMRKIIVLDDAEVCSVCLQDMSGGGEDVVALKCSHTFHEKCMLEWSKRKSNCPLCRHDMRKDQQPKLKRRRLSDDDKEDVIDLD</sequence>
<dbReference type="InterPro" id="IPR001841">
    <property type="entry name" value="Znf_RING"/>
</dbReference>
<dbReference type="EMBL" id="JAJJMA010144587">
    <property type="protein sequence ID" value="MCL7034349.1"/>
    <property type="molecule type" value="Genomic_DNA"/>
</dbReference>
<feature type="domain" description="RING-type" evidence="4">
    <location>
        <begin position="112"/>
        <end position="154"/>
    </location>
</feature>
<dbReference type="SUPFAM" id="SSF57850">
    <property type="entry name" value="RING/U-box"/>
    <property type="match status" value="1"/>
</dbReference>
<keyword evidence="6" id="KW-1185">Reference proteome</keyword>
<dbReference type="GO" id="GO:0061630">
    <property type="term" value="F:ubiquitin protein ligase activity"/>
    <property type="evidence" value="ECO:0007669"/>
    <property type="project" value="TreeGrafter"/>
</dbReference>
<evidence type="ECO:0000256" key="1">
    <source>
        <dbReference type="PROSITE-ProRule" id="PRU00175"/>
    </source>
</evidence>
<dbReference type="GO" id="GO:0006511">
    <property type="term" value="P:ubiquitin-dependent protein catabolic process"/>
    <property type="evidence" value="ECO:0007669"/>
    <property type="project" value="TreeGrafter"/>
</dbReference>
<dbReference type="InterPro" id="IPR051826">
    <property type="entry name" value="E3_ubiquitin-ligase_domain"/>
</dbReference>
<keyword evidence="1" id="KW-0862">Zinc</keyword>
<gene>
    <name evidence="5" type="ORF">MKW94_017938</name>
</gene>
<dbReference type="Gene3D" id="3.30.40.10">
    <property type="entry name" value="Zinc/RING finger domain, C3HC4 (zinc finger)"/>
    <property type="match status" value="1"/>
</dbReference>
<keyword evidence="1" id="KW-0863">Zinc-finger</keyword>
<keyword evidence="1" id="KW-0479">Metal-binding</keyword>
<reference evidence="5" key="1">
    <citation type="submission" date="2022-03" db="EMBL/GenBank/DDBJ databases">
        <title>A functionally conserved STORR gene fusion in Papaver species that diverged 16.8 million years ago.</title>
        <authorList>
            <person name="Catania T."/>
        </authorList>
    </citation>
    <scope>NUCLEOTIDE SEQUENCE</scope>
    <source>
        <strain evidence="5">S-191538</strain>
    </source>
</reference>
<feature type="compositionally biased region" description="Acidic residues" evidence="3">
    <location>
        <begin position="173"/>
        <end position="182"/>
    </location>
</feature>
<dbReference type="SMART" id="SM00184">
    <property type="entry name" value="RING"/>
    <property type="match status" value="1"/>
</dbReference>
<dbReference type="AlphaFoldDB" id="A0AA41SEU8"/>
<dbReference type="GO" id="GO:0008270">
    <property type="term" value="F:zinc ion binding"/>
    <property type="evidence" value="ECO:0007669"/>
    <property type="project" value="UniProtKB-KW"/>
</dbReference>
<protein>
    <recommendedName>
        <fullName evidence="4">RING-type domain-containing protein</fullName>
    </recommendedName>
</protein>
<name>A0AA41SEU8_PAPNU</name>
<evidence type="ECO:0000256" key="2">
    <source>
        <dbReference type="SAM" id="Coils"/>
    </source>
</evidence>
<dbReference type="PROSITE" id="PS50089">
    <property type="entry name" value="ZF_RING_2"/>
    <property type="match status" value="1"/>
</dbReference>
<comment type="caution">
    <text evidence="5">The sequence shown here is derived from an EMBL/GenBank/DDBJ whole genome shotgun (WGS) entry which is preliminary data.</text>
</comment>